<feature type="non-terminal residue" evidence="1">
    <location>
        <position position="81"/>
    </location>
</feature>
<organism evidence="1 2">
    <name type="scientific">Aspergillus carbonarius (strain ITEM 5010)</name>
    <dbReference type="NCBI Taxonomy" id="602072"/>
    <lineage>
        <taxon>Eukaryota</taxon>
        <taxon>Fungi</taxon>
        <taxon>Dikarya</taxon>
        <taxon>Ascomycota</taxon>
        <taxon>Pezizomycotina</taxon>
        <taxon>Eurotiomycetes</taxon>
        <taxon>Eurotiomycetidae</taxon>
        <taxon>Eurotiales</taxon>
        <taxon>Aspergillaceae</taxon>
        <taxon>Aspergillus</taxon>
        <taxon>Aspergillus subgen. Circumdati</taxon>
    </lineage>
</organism>
<dbReference type="VEuPathDB" id="FungiDB:ASPCADRAFT_207981"/>
<proteinExistence type="predicted"/>
<evidence type="ECO:0000313" key="2">
    <source>
        <dbReference type="Proteomes" id="UP000188318"/>
    </source>
</evidence>
<dbReference type="AlphaFoldDB" id="A0A1R3RLZ4"/>
<name>A0A1R3RLZ4_ASPC5</name>
<protein>
    <submittedName>
        <fullName evidence="1">Uncharacterized protein</fullName>
    </submittedName>
</protein>
<dbReference type="Proteomes" id="UP000188318">
    <property type="component" value="Unassembled WGS sequence"/>
</dbReference>
<reference evidence="2" key="1">
    <citation type="journal article" date="2017" name="Genome Biol.">
        <title>Comparative genomics reveals high biological diversity and specific adaptations in the industrially and medically important fungal genus Aspergillus.</title>
        <authorList>
            <person name="de Vries R.P."/>
            <person name="Riley R."/>
            <person name="Wiebenga A."/>
            <person name="Aguilar-Osorio G."/>
            <person name="Amillis S."/>
            <person name="Uchima C.A."/>
            <person name="Anderluh G."/>
            <person name="Asadollahi M."/>
            <person name="Askin M."/>
            <person name="Barry K."/>
            <person name="Battaglia E."/>
            <person name="Bayram O."/>
            <person name="Benocci T."/>
            <person name="Braus-Stromeyer S.A."/>
            <person name="Caldana C."/>
            <person name="Canovas D."/>
            <person name="Cerqueira G.C."/>
            <person name="Chen F."/>
            <person name="Chen W."/>
            <person name="Choi C."/>
            <person name="Clum A."/>
            <person name="Dos Santos R.A."/>
            <person name="Damasio A.R."/>
            <person name="Diallinas G."/>
            <person name="Emri T."/>
            <person name="Fekete E."/>
            <person name="Flipphi M."/>
            <person name="Freyberg S."/>
            <person name="Gallo A."/>
            <person name="Gournas C."/>
            <person name="Habgood R."/>
            <person name="Hainaut M."/>
            <person name="Harispe M.L."/>
            <person name="Henrissat B."/>
            <person name="Hilden K.S."/>
            <person name="Hope R."/>
            <person name="Hossain A."/>
            <person name="Karabika E."/>
            <person name="Karaffa L."/>
            <person name="Karanyi Z."/>
            <person name="Krasevec N."/>
            <person name="Kuo A."/>
            <person name="Kusch H."/>
            <person name="LaButti K."/>
            <person name="Lagendijk E.L."/>
            <person name="Lapidus A."/>
            <person name="Levasseur A."/>
            <person name="Lindquist E."/>
            <person name="Lipzen A."/>
            <person name="Logrieco A.F."/>
            <person name="MacCabe A."/>
            <person name="Maekelae M.R."/>
            <person name="Malavazi I."/>
            <person name="Melin P."/>
            <person name="Meyer V."/>
            <person name="Mielnichuk N."/>
            <person name="Miskei M."/>
            <person name="Molnar A.P."/>
            <person name="Mule G."/>
            <person name="Ngan C.Y."/>
            <person name="Orejas M."/>
            <person name="Orosz E."/>
            <person name="Ouedraogo J.P."/>
            <person name="Overkamp K.M."/>
            <person name="Park H.-S."/>
            <person name="Perrone G."/>
            <person name="Piumi F."/>
            <person name="Punt P.J."/>
            <person name="Ram A.F."/>
            <person name="Ramon A."/>
            <person name="Rauscher S."/>
            <person name="Record E."/>
            <person name="Riano-Pachon D.M."/>
            <person name="Robert V."/>
            <person name="Roehrig J."/>
            <person name="Ruller R."/>
            <person name="Salamov A."/>
            <person name="Salih N.S."/>
            <person name="Samson R.A."/>
            <person name="Sandor E."/>
            <person name="Sanguinetti M."/>
            <person name="Schuetze T."/>
            <person name="Sepcic K."/>
            <person name="Shelest E."/>
            <person name="Sherlock G."/>
            <person name="Sophianopoulou V."/>
            <person name="Squina F.M."/>
            <person name="Sun H."/>
            <person name="Susca A."/>
            <person name="Todd R.B."/>
            <person name="Tsang A."/>
            <person name="Unkles S.E."/>
            <person name="van de Wiele N."/>
            <person name="van Rossen-Uffink D."/>
            <person name="Oliveira J.V."/>
            <person name="Vesth T.C."/>
            <person name="Visser J."/>
            <person name="Yu J.-H."/>
            <person name="Zhou M."/>
            <person name="Andersen M.R."/>
            <person name="Archer D.B."/>
            <person name="Baker S.E."/>
            <person name="Benoit I."/>
            <person name="Brakhage A.A."/>
            <person name="Braus G.H."/>
            <person name="Fischer R."/>
            <person name="Frisvad J.C."/>
            <person name="Goldman G.H."/>
            <person name="Houbraken J."/>
            <person name="Oakley B."/>
            <person name="Pocsi I."/>
            <person name="Scazzocchio C."/>
            <person name="Seiboth B."/>
            <person name="vanKuyk P.A."/>
            <person name="Wortman J."/>
            <person name="Dyer P.S."/>
            <person name="Grigoriev I.V."/>
        </authorList>
    </citation>
    <scope>NUCLEOTIDE SEQUENCE [LARGE SCALE GENOMIC DNA]</scope>
    <source>
        <strain evidence="2">ITEM 5010</strain>
    </source>
</reference>
<evidence type="ECO:0000313" key="1">
    <source>
        <dbReference type="EMBL" id="OOF95501.1"/>
    </source>
</evidence>
<dbReference type="EMBL" id="KV907500">
    <property type="protein sequence ID" value="OOF95501.1"/>
    <property type="molecule type" value="Genomic_DNA"/>
</dbReference>
<accession>A0A1R3RLZ4</accession>
<sequence length="81" mass="9283">VDICWRRLYTDASIVKACLIICENMGFSRESGGKKRKREGQSQSRTDYVLRVVEEMRECESEGIPIRKVDEDINADADADK</sequence>
<gene>
    <name evidence="1" type="ORF">ASPCADRAFT_207981</name>
</gene>
<keyword evidence="2" id="KW-1185">Reference proteome</keyword>
<feature type="non-terminal residue" evidence="1">
    <location>
        <position position="1"/>
    </location>
</feature>